<sequence length="32" mass="3930">MRNLLSHSLWMDTPMILNISLTWLAIQEKYFY</sequence>
<accession>A0A0E9QJC6</accession>
<name>A0A0E9QJC6_ANGAN</name>
<dbReference type="EMBL" id="GBXM01091965">
    <property type="protein sequence ID" value="JAH16612.1"/>
    <property type="molecule type" value="Transcribed_RNA"/>
</dbReference>
<reference evidence="1" key="2">
    <citation type="journal article" date="2015" name="Fish Shellfish Immunol.">
        <title>Early steps in the European eel (Anguilla anguilla)-Vibrio vulnificus interaction in the gills: Role of the RtxA13 toxin.</title>
        <authorList>
            <person name="Callol A."/>
            <person name="Pajuelo D."/>
            <person name="Ebbesson L."/>
            <person name="Teles M."/>
            <person name="MacKenzie S."/>
            <person name="Amaro C."/>
        </authorList>
    </citation>
    <scope>NUCLEOTIDE SEQUENCE</scope>
</reference>
<dbReference type="AlphaFoldDB" id="A0A0E9QJC6"/>
<protein>
    <submittedName>
        <fullName evidence="1">Uncharacterized protein</fullName>
    </submittedName>
</protein>
<reference evidence="1" key="1">
    <citation type="submission" date="2014-11" db="EMBL/GenBank/DDBJ databases">
        <authorList>
            <person name="Amaro Gonzalez C."/>
        </authorList>
    </citation>
    <scope>NUCLEOTIDE SEQUENCE</scope>
</reference>
<evidence type="ECO:0000313" key="1">
    <source>
        <dbReference type="EMBL" id="JAH16612.1"/>
    </source>
</evidence>
<organism evidence="1">
    <name type="scientific">Anguilla anguilla</name>
    <name type="common">European freshwater eel</name>
    <name type="synonym">Muraena anguilla</name>
    <dbReference type="NCBI Taxonomy" id="7936"/>
    <lineage>
        <taxon>Eukaryota</taxon>
        <taxon>Metazoa</taxon>
        <taxon>Chordata</taxon>
        <taxon>Craniata</taxon>
        <taxon>Vertebrata</taxon>
        <taxon>Euteleostomi</taxon>
        <taxon>Actinopterygii</taxon>
        <taxon>Neopterygii</taxon>
        <taxon>Teleostei</taxon>
        <taxon>Anguilliformes</taxon>
        <taxon>Anguillidae</taxon>
        <taxon>Anguilla</taxon>
    </lineage>
</organism>
<proteinExistence type="predicted"/>